<dbReference type="EMBL" id="KN834290">
    <property type="protein sequence ID" value="KIK11146.1"/>
    <property type="molecule type" value="Genomic_DNA"/>
</dbReference>
<evidence type="ECO:0000256" key="4">
    <source>
        <dbReference type="ARBA" id="ARBA00022755"/>
    </source>
</evidence>
<feature type="region of interest" description="Disordered" evidence="9">
    <location>
        <begin position="242"/>
        <end position="263"/>
    </location>
</feature>
<dbReference type="Pfam" id="PF00551">
    <property type="entry name" value="Formyl_trans_N"/>
    <property type="match status" value="2"/>
</dbReference>
<accession>A0A0C9Y1R9</accession>
<dbReference type="InterPro" id="IPR001555">
    <property type="entry name" value="GART_AS"/>
</dbReference>
<comment type="pathway">
    <text evidence="1">Purine metabolism; IMP biosynthesis via de novo pathway; N(2)-formyl-N(1)-(5-phospho-D-ribosyl)glycinamide from N(1)-(5-phospho-D-ribosyl)glycinamide (10-formyl THF route): step 1/1.</text>
</comment>
<dbReference type="HOGENOM" id="CLU_038395_0_0_1"/>
<reference evidence="11 12" key="1">
    <citation type="submission" date="2014-04" db="EMBL/GenBank/DDBJ databases">
        <authorList>
            <consortium name="DOE Joint Genome Institute"/>
            <person name="Kuo A."/>
            <person name="Kohler A."/>
            <person name="Costa M.D."/>
            <person name="Nagy L.G."/>
            <person name="Floudas D."/>
            <person name="Copeland A."/>
            <person name="Barry K.W."/>
            <person name="Cichocki N."/>
            <person name="Veneault-Fourrey C."/>
            <person name="LaButti K."/>
            <person name="Lindquist E.A."/>
            <person name="Lipzen A."/>
            <person name="Lundell T."/>
            <person name="Morin E."/>
            <person name="Murat C."/>
            <person name="Sun H."/>
            <person name="Tunlid A."/>
            <person name="Henrissat B."/>
            <person name="Grigoriev I.V."/>
            <person name="Hibbett D.S."/>
            <person name="Martin F."/>
            <person name="Nordberg H.P."/>
            <person name="Cantor M.N."/>
            <person name="Hua S.X."/>
        </authorList>
    </citation>
    <scope>NUCLEOTIDE SEQUENCE [LARGE SCALE GENOMIC DNA]</scope>
    <source>
        <strain evidence="11 12">441</strain>
    </source>
</reference>
<feature type="region of interest" description="Disordered" evidence="9">
    <location>
        <begin position="132"/>
        <end position="151"/>
    </location>
</feature>
<proteinExistence type="inferred from homology"/>
<dbReference type="STRING" id="765257.A0A0C9Y1R9"/>
<dbReference type="Gene3D" id="3.40.50.170">
    <property type="entry name" value="Formyl transferase, N-terminal domain"/>
    <property type="match status" value="1"/>
</dbReference>
<evidence type="ECO:0000256" key="5">
    <source>
        <dbReference type="ARBA" id="ARBA00038440"/>
    </source>
</evidence>
<keyword evidence="12" id="KW-1185">Reference proteome</keyword>
<gene>
    <name evidence="11" type="ORF">PISMIDRAFT_123207</name>
</gene>
<comment type="similarity">
    <text evidence="5">Belongs to the GART family.</text>
</comment>
<evidence type="ECO:0000313" key="11">
    <source>
        <dbReference type="EMBL" id="KIK11146.1"/>
    </source>
</evidence>
<feature type="domain" description="Formyl transferase N-terminal" evidence="10">
    <location>
        <begin position="18"/>
        <end position="127"/>
    </location>
</feature>
<dbReference type="SUPFAM" id="SSF53328">
    <property type="entry name" value="Formyltransferase"/>
    <property type="match status" value="2"/>
</dbReference>
<dbReference type="InterPro" id="IPR036477">
    <property type="entry name" value="Formyl_transf_N_sf"/>
</dbReference>
<dbReference type="PANTHER" id="PTHR43369">
    <property type="entry name" value="PHOSPHORIBOSYLGLYCINAMIDE FORMYLTRANSFERASE"/>
    <property type="match status" value="1"/>
</dbReference>
<organism evidence="11 12">
    <name type="scientific">Pisolithus microcarpus 441</name>
    <dbReference type="NCBI Taxonomy" id="765257"/>
    <lineage>
        <taxon>Eukaryota</taxon>
        <taxon>Fungi</taxon>
        <taxon>Dikarya</taxon>
        <taxon>Basidiomycota</taxon>
        <taxon>Agaricomycotina</taxon>
        <taxon>Agaricomycetes</taxon>
        <taxon>Agaricomycetidae</taxon>
        <taxon>Boletales</taxon>
        <taxon>Sclerodermatineae</taxon>
        <taxon>Pisolithaceae</taxon>
        <taxon>Pisolithus</taxon>
    </lineage>
</organism>
<sequence length="263" mass="28884">MSASSPTTSHPALPRRRRLAVLISGSGTNLQALIDAQNTPALPNTSIVLVLSNRKAAHGLVRATSASPPIPTAYLALQPYLRHNPGKTREDYDLELARIVVRAKPDVVVLAGWMHIVSESFLEVLRGHHKIEDESRTPGDSDNDENPISTGPIPVINIHPALPGQFDGANAIQRGYEAFQRGEVDRLGVMVHRVVAEVDRGEPLIVREVPIEKGESIEVYEERLHSVEWEIIVQATKRVLDEVKPMPPSEGNGIDSDDRVEKP</sequence>
<evidence type="ECO:0000256" key="3">
    <source>
        <dbReference type="ARBA" id="ARBA00022679"/>
    </source>
</evidence>
<dbReference type="GO" id="GO:0006189">
    <property type="term" value="P:'de novo' IMP biosynthetic process"/>
    <property type="evidence" value="ECO:0007669"/>
    <property type="project" value="TreeGrafter"/>
</dbReference>
<evidence type="ECO:0000256" key="1">
    <source>
        <dbReference type="ARBA" id="ARBA00005054"/>
    </source>
</evidence>
<reference evidence="12" key="2">
    <citation type="submission" date="2015-01" db="EMBL/GenBank/DDBJ databases">
        <title>Evolutionary Origins and Diversification of the Mycorrhizal Mutualists.</title>
        <authorList>
            <consortium name="DOE Joint Genome Institute"/>
            <consortium name="Mycorrhizal Genomics Consortium"/>
            <person name="Kohler A."/>
            <person name="Kuo A."/>
            <person name="Nagy L.G."/>
            <person name="Floudas D."/>
            <person name="Copeland A."/>
            <person name="Barry K.W."/>
            <person name="Cichocki N."/>
            <person name="Veneault-Fourrey C."/>
            <person name="LaButti K."/>
            <person name="Lindquist E.A."/>
            <person name="Lipzen A."/>
            <person name="Lundell T."/>
            <person name="Morin E."/>
            <person name="Murat C."/>
            <person name="Riley R."/>
            <person name="Ohm R."/>
            <person name="Sun H."/>
            <person name="Tunlid A."/>
            <person name="Henrissat B."/>
            <person name="Grigoriev I.V."/>
            <person name="Hibbett D.S."/>
            <person name="Martin F."/>
        </authorList>
    </citation>
    <scope>NUCLEOTIDE SEQUENCE [LARGE SCALE GENOMIC DNA]</scope>
    <source>
        <strain evidence="12">441</strain>
    </source>
</reference>
<evidence type="ECO:0000256" key="7">
    <source>
        <dbReference type="ARBA" id="ARBA00041682"/>
    </source>
</evidence>
<keyword evidence="3" id="KW-0808">Transferase</keyword>
<dbReference type="PROSITE" id="PS00373">
    <property type="entry name" value="GART"/>
    <property type="match status" value="1"/>
</dbReference>
<evidence type="ECO:0000313" key="12">
    <source>
        <dbReference type="Proteomes" id="UP000054018"/>
    </source>
</evidence>
<evidence type="ECO:0000256" key="6">
    <source>
        <dbReference type="ARBA" id="ARBA00041324"/>
    </source>
</evidence>
<evidence type="ECO:0000259" key="10">
    <source>
        <dbReference type="Pfam" id="PF00551"/>
    </source>
</evidence>
<dbReference type="OrthoDB" id="5575075at2759"/>
<evidence type="ECO:0000256" key="9">
    <source>
        <dbReference type="SAM" id="MobiDB-lite"/>
    </source>
</evidence>
<protein>
    <recommendedName>
        <fullName evidence="2">phosphoribosylglycinamide formyltransferase 1</fullName>
        <ecNumber evidence="2">2.1.2.2</ecNumber>
    </recommendedName>
    <alternativeName>
        <fullName evidence="7">5'-phosphoribosylglycinamide transformylase</fullName>
    </alternativeName>
    <alternativeName>
        <fullName evidence="6">GAR transformylase</fullName>
    </alternativeName>
</protein>
<dbReference type="AlphaFoldDB" id="A0A0C9Y1R9"/>
<evidence type="ECO:0000256" key="2">
    <source>
        <dbReference type="ARBA" id="ARBA00012254"/>
    </source>
</evidence>
<dbReference type="EC" id="2.1.2.2" evidence="2"/>
<keyword evidence="4" id="KW-0658">Purine biosynthesis</keyword>
<feature type="domain" description="Formyl transferase N-terminal" evidence="10">
    <location>
        <begin position="152"/>
        <end position="236"/>
    </location>
</feature>
<dbReference type="PANTHER" id="PTHR43369:SF2">
    <property type="entry name" value="PHOSPHORIBOSYLGLYCINAMIDE FORMYLTRANSFERASE"/>
    <property type="match status" value="1"/>
</dbReference>
<dbReference type="Proteomes" id="UP000054018">
    <property type="component" value="Unassembled WGS sequence"/>
</dbReference>
<dbReference type="InterPro" id="IPR002376">
    <property type="entry name" value="Formyl_transf_N"/>
</dbReference>
<evidence type="ECO:0000256" key="8">
    <source>
        <dbReference type="ARBA" id="ARBA00047664"/>
    </source>
</evidence>
<dbReference type="GO" id="GO:0005737">
    <property type="term" value="C:cytoplasm"/>
    <property type="evidence" value="ECO:0007669"/>
    <property type="project" value="TreeGrafter"/>
</dbReference>
<name>A0A0C9Y1R9_9AGAM</name>
<dbReference type="GO" id="GO:0004644">
    <property type="term" value="F:phosphoribosylglycinamide formyltransferase activity"/>
    <property type="evidence" value="ECO:0007669"/>
    <property type="project" value="UniProtKB-EC"/>
</dbReference>
<comment type="catalytic activity">
    <reaction evidence="8">
        <text>N(1)-(5-phospho-beta-D-ribosyl)glycinamide + (6R)-10-formyltetrahydrofolate = N(2)-formyl-N(1)-(5-phospho-beta-D-ribosyl)glycinamide + (6S)-5,6,7,8-tetrahydrofolate + H(+)</text>
        <dbReference type="Rhea" id="RHEA:15053"/>
        <dbReference type="ChEBI" id="CHEBI:15378"/>
        <dbReference type="ChEBI" id="CHEBI:57453"/>
        <dbReference type="ChEBI" id="CHEBI:143788"/>
        <dbReference type="ChEBI" id="CHEBI:147286"/>
        <dbReference type="ChEBI" id="CHEBI:195366"/>
        <dbReference type="EC" id="2.1.2.2"/>
    </reaction>
</comment>